<keyword evidence="2" id="KW-1185">Reference proteome</keyword>
<proteinExistence type="predicted"/>
<dbReference type="EMBL" id="JACGCM010001193">
    <property type="protein sequence ID" value="KAF6159256.1"/>
    <property type="molecule type" value="Genomic_DNA"/>
</dbReference>
<reference evidence="1 2" key="1">
    <citation type="journal article" date="2020" name="IScience">
        <title>Genome Sequencing of the Endangered Kingdonia uniflora (Circaeasteraceae, Ranunculales) Reveals Potential Mechanisms of Evolutionary Specialization.</title>
        <authorList>
            <person name="Sun Y."/>
            <person name="Deng T."/>
            <person name="Zhang A."/>
            <person name="Moore M.J."/>
            <person name="Landis J.B."/>
            <person name="Lin N."/>
            <person name="Zhang H."/>
            <person name="Zhang X."/>
            <person name="Huang J."/>
            <person name="Zhang X."/>
            <person name="Sun H."/>
            <person name="Wang H."/>
        </authorList>
    </citation>
    <scope>NUCLEOTIDE SEQUENCE [LARGE SCALE GENOMIC DNA]</scope>
    <source>
        <strain evidence="1">TB1705</strain>
        <tissue evidence="1">Leaf</tissue>
    </source>
</reference>
<name>A0A7J7MWK4_9MAGN</name>
<comment type="caution">
    <text evidence="1">The sequence shown here is derived from an EMBL/GenBank/DDBJ whole genome shotgun (WGS) entry which is preliminary data.</text>
</comment>
<evidence type="ECO:0000313" key="2">
    <source>
        <dbReference type="Proteomes" id="UP000541444"/>
    </source>
</evidence>
<gene>
    <name evidence="1" type="ORF">GIB67_032027</name>
</gene>
<dbReference type="AlphaFoldDB" id="A0A7J7MWK4"/>
<organism evidence="1 2">
    <name type="scientific">Kingdonia uniflora</name>
    <dbReference type="NCBI Taxonomy" id="39325"/>
    <lineage>
        <taxon>Eukaryota</taxon>
        <taxon>Viridiplantae</taxon>
        <taxon>Streptophyta</taxon>
        <taxon>Embryophyta</taxon>
        <taxon>Tracheophyta</taxon>
        <taxon>Spermatophyta</taxon>
        <taxon>Magnoliopsida</taxon>
        <taxon>Ranunculales</taxon>
        <taxon>Circaeasteraceae</taxon>
        <taxon>Kingdonia</taxon>
    </lineage>
</organism>
<dbReference type="Proteomes" id="UP000541444">
    <property type="component" value="Unassembled WGS sequence"/>
</dbReference>
<protein>
    <submittedName>
        <fullName evidence="1">Uncharacterized protein</fullName>
    </submittedName>
</protein>
<accession>A0A7J7MWK4</accession>
<evidence type="ECO:0000313" key="1">
    <source>
        <dbReference type="EMBL" id="KAF6159256.1"/>
    </source>
</evidence>
<sequence>MDRVQLYVIVYFEGNIVRPNIGSIISYVGGSAKLTSLRLHSSFDDFVILSKSIVRTVNGCPLPKILVQVKGYLPLKRRTFAS</sequence>